<evidence type="ECO:0000313" key="7">
    <source>
        <dbReference type="EMBL" id="MBB3063395.1"/>
    </source>
</evidence>
<protein>
    <submittedName>
        <fullName evidence="7">GMP synthase-like glutamine amidotransferase</fullName>
    </submittedName>
</protein>
<keyword evidence="7" id="KW-0808">Transferase</keyword>
<evidence type="ECO:0000256" key="4">
    <source>
        <dbReference type="ARBA" id="ARBA00022755"/>
    </source>
</evidence>
<sequence>MGSPRAPQAIFELGVPVLGICYGMQTMLHQLGGTMQGSNIREFGYAQVKVEGQSALALSSLTIAAGGQKNDNGWTNLSSP</sequence>
<keyword evidence="5" id="KW-0067">ATP-binding</keyword>
<dbReference type="GO" id="GO:0005829">
    <property type="term" value="C:cytosol"/>
    <property type="evidence" value="ECO:0007669"/>
    <property type="project" value="TreeGrafter"/>
</dbReference>
<dbReference type="PANTHER" id="PTHR11922:SF2">
    <property type="entry name" value="GMP SYNTHASE [GLUTAMINE-HYDROLYZING]"/>
    <property type="match status" value="1"/>
</dbReference>
<gene>
    <name evidence="7" type="ORF">FHS09_004253</name>
</gene>
<dbReference type="Gene3D" id="3.40.50.880">
    <property type="match status" value="1"/>
</dbReference>
<keyword evidence="8" id="KW-1185">Reference proteome</keyword>
<dbReference type="EMBL" id="JACHWZ010000029">
    <property type="protein sequence ID" value="MBB3063395.1"/>
    <property type="molecule type" value="Genomic_DNA"/>
</dbReference>
<keyword evidence="4" id="KW-0658">Purine biosynthesis</keyword>
<dbReference type="PANTHER" id="PTHR11922">
    <property type="entry name" value="GMP SYNTHASE-RELATED"/>
    <property type="match status" value="1"/>
</dbReference>
<evidence type="ECO:0000256" key="1">
    <source>
        <dbReference type="ARBA" id="ARBA00022598"/>
    </source>
</evidence>
<keyword evidence="1" id="KW-0436">Ligase</keyword>
<dbReference type="AlphaFoldDB" id="A0A7W4WFP6"/>
<dbReference type="InterPro" id="IPR029062">
    <property type="entry name" value="Class_I_gatase-like"/>
</dbReference>
<name>A0A7W4WFP6_9GAMM</name>
<feature type="domain" description="Glutamine amidotransferase" evidence="6">
    <location>
        <begin position="3"/>
        <end position="55"/>
    </location>
</feature>
<organism evidence="7 8">
    <name type="scientific">Microbulbifer rhizosphaerae</name>
    <dbReference type="NCBI Taxonomy" id="1562603"/>
    <lineage>
        <taxon>Bacteria</taxon>
        <taxon>Pseudomonadati</taxon>
        <taxon>Pseudomonadota</taxon>
        <taxon>Gammaproteobacteria</taxon>
        <taxon>Cellvibrionales</taxon>
        <taxon>Microbulbiferaceae</taxon>
        <taxon>Microbulbifer</taxon>
    </lineage>
</organism>
<accession>A0A7W4WFP6</accession>
<proteinExistence type="predicted"/>
<keyword evidence="3" id="KW-0332">GMP biosynthesis</keyword>
<dbReference type="Pfam" id="PF00117">
    <property type="entry name" value="GATase"/>
    <property type="match status" value="1"/>
</dbReference>
<dbReference type="GO" id="GO:0005524">
    <property type="term" value="F:ATP binding"/>
    <property type="evidence" value="ECO:0007669"/>
    <property type="project" value="UniProtKB-KW"/>
</dbReference>
<dbReference type="PROSITE" id="PS51273">
    <property type="entry name" value="GATASE_TYPE_1"/>
    <property type="match status" value="1"/>
</dbReference>
<dbReference type="SUPFAM" id="SSF52317">
    <property type="entry name" value="Class I glutamine amidotransferase-like"/>
    <property type="match status" value="1"/>
</dbReference>
<comment type="caution">
    <text evidence="7">The sequence shown here is derived from an EMBL/GenBank/DDBJ whole genome shotgun (WGS) entry which is preliminary data.</text>
</comment>
<dbReference type="GO" id="GO:0003921">
    <property type="term" value="F:GMP synthase activity"/>
    <property type="evidence" value="ECO:0007669"/>
    <property type="project" value="TreeGrafter"/>
</dbReference>
<keyword evidence="2" id="KW-0547">Nucleotide-binding</keyword>
<keyword evidence="7" id="KW-0315">Glutamine amidotransferase</keyword>
<dbReference type="Proteomes" id="UP000535937">
    <property type="component" value="Unassembled WGS sequence"/>
</dbReference>
<evidence type="ECO:0000256" key="3">
    <source>
        <dbReference type="ARBA" id="ARBA00022749"/>
    </source>
</evidence>
<reference evidence="7 8" key="1">
    <citation type="submission" date="2020-08" db="EMBL/GenBank/DDBJ databases">
        <title>Genomic Encyclopedia of Type Strains, Phase III (KMG-III): the genomes of soil and plant-associated and newly described type strains.</title>
        <authorList>
            <person name="Whitman W."/>
        </authorList>
    </citation>
    <scope>NUCLEOTIDE SEQUENCE [LARGE SCALE GENOMIC DNA]</scope>
    <source>
        <strain evidence="7 8">CECT 8799</strain>
    </source>
</reference>
<evidence type="ECO:0000256" key="5">
    <source>
        <dbReference type="ARBA" id="ARBA00022840"/>
    </source>
</evidence>
<evidence type="ECO:0000313" key="8">
    <source>
        <dbReference type="Proteomes" id="UP000535937"/>
    </source>
</evidence>
<dbReference type="GO" id="GO:0016740">
    <property type="term" value="F:transferase activity"/>
    <property type="evidence" value="ECO:0007669"/>
    <property type="project" value="UniProtKB-KW"/>
</dbReference>
<evidence type="ECO:0000256" key="2">
    <source>
        <dbReference type="ARBA" id="ARBA00022741"/>
    </source>
</evidence>
<dbReference type="InterPro" id="IPR017926">
    <property type="entry name" value="GATASE"/>
</dbReference>
<evidence type="ECO:0000259" key="6">
    <source>
        <dbReference type="Pfam" id="PF00117"/>
    </source>
</evidence>